<dbReference type="PANTHER" id="PTHR14359:SF6">
    <property type="entry name" value="PHOSPHOPANTOTHENOYLCYSTEINE DECARBOXYLASE"/>
    <property type="match status" value="1"/>
</dbReference>
<keyword evidence="3 4" id="KW-0288">FMN</keyword>
<comment type="function">
    <text evidence="3">Catalyzes two sequential steps in the biosynthesis of coenzyme A. In the first step cysteine is conjugated to 4'-phosphopantothenate to form 4-phosphopantothenoylcysteine. In the second step the latter compound is decarboxylated to form 4'-phosphopantotheine.</text>
</comment>
<keyword evidence="3" id="KW-0479">Metal-binding</keyword>
<feature type="domain" description="DNA/pantothenate metabolism flavoprotein C-terminal" evidence="6">
    <location>
        <begin position="211"/>
        <end position="419"/>
    </location>
</feature>
<dbReference type="GO" id="GO:0071513">
    <property type="term" value="C:phosphopantothenoylcysteine decarboxylase complex"/>
    <property type="evidence" value="ECO:0007669"/>
    <property type="project" value="TreeGrafter"/>
</dbReference>
<comment type="cofactor">
    <cofactor evidence="3">
        <name>Mg(2+)</name>
        <dbReference type="ChEBI" id="CHEBI:18420"/>
    </cofactor>
</comment>
<feature type="region of interest" description="Phosphopantothenoylcysteine decarboxylase" evidence="3">
    <location>
        <begin position="1"/>
        <end position="215"/>
    </location>
</feature>
<evidence type="ECO:0000256" key="2">
    <source>
        <dbReference type="ARBA" id="ARBA00023239"/>
    </source>
</evidence>
<keyword evidence="1 3" id="KW-0210">Decarboxylase</keyword>
<dbReference type="InterPro" id="IPR035929">
    <property type="entry name" value="CoaB-like_sf"/>
</dbReference>
<dbReference type="AlphaFoldDB" id="A0A7Z2ZIK6"/>
<comment type="catalytic activity">
    <reaction evidence="3 4">
        <text>N-[(R)-4-phosphopantothenoyl]-L-cysteine + H(+) = (R)-4'-phosphopantetheine + CO2</text>
        <dbReference type="Rhea" id="RHEA:16793"/>
        <dbReference type="ChEBI" id="CHEBI:15378"/>
        <dbReference type="ChEBI" id="CHEBI:16526"/>
        <dbReference type="ChEBI" id="CHEBI:59458"/>
        <dbReference type="ChEBI" id="CHEBI:61723"/>
        <dbReference type="EC" id="4.1.1.36"/>
    </reaction>
</comment>
<evidence type="ECO:0000313" key="7">
    <source>
        <dbReference type="EMBL" id="QJD69177.1"/>
    </source>
</evidence>
<feature type="region of interest" description="Phosphopantothenate--cysteine ligase" evidence="3">
    <location>
        <begin position="216"/>
        <end position="423"/>
    </location>
</feature>
<dbReference type="SUPFAM" id="SSF52507">
    <property type="entry name" value="Homo-oligomeric flavin-containing Cys decarboxylases, HFCD"/>
    <property type="match status" value="1"/>
</dbReference>
<organism evidence="7 8">
    <name type="scientific">Xanthomonas campestris pv. badrii</name>
    <dbReference type="NCBI Taxonomy" id="149696"/>
    <lineage>
        <taxon>Bacteria</taxon>
        <taxon>Pseudomonadati</taxon>
        <taxon>Pseudomonadota</taxon>
        <taxon>Gammaproteobacteria</taxon>
        <taxon>Lysobacterales</taxon>
        <taxon>Lysobacteraceae</taxon>
        <taxon>Xanthomonas</taxon>
    </lineage>
</organism>
<feature type="binding site" evidence="3">
    <location>
        <position position="366"/>
    </location>
    <ligand>
        <name>CTP</name>
        <dbReference type="ChEBI" id="CHEBI:37563"/>
    </ligand>
</feature>
<dbReference type="EC" id="4.1.1.36" evidence="3"/>
<dbReference type="UniPathway" id="UPA00241">
    <property type="reaction ID" value="UER00353"/>
</dbReference>
<evidence type="ECO:0000259" key="5">
    <source>
        <dbReference type="Pfam" id="PF02441"/>
    </source>
</evidence>
<dbReference type="RefSeq" id="WP_169707336.1">
    <property type="nucleotide sequence ID" value="NZ_CP051651.1"/>
</dbReference>
<dbReference type="InterPro" id="IPR036551">
    <property type="entry name" value="Flavin_trans-like"/>
</dbReference>
<reference evidence="7 8" key="1">
    <citation type="submission" date="2020-04" db="EMBL/GenBank/DDBJ databases">
        <title>Genome-Wide Identification of 5-Methylcytosine Sites in Bacterial Genomes By High-Throughput Sequencing of MspJI Restriction Fragments.</title>
        <authorList>
            <person name="Wu V."/>
        </authorList>
    </citation>
    <scope>NUCLEOTIDE SEQUENCE [LARGE SCALE GENOMIC DNA]</scope>
    <source>
        <strain evidence="7 8">NEB122</strain>
    </source>
</reference>
<comment type="similarity">
    <text evidence="3 4">In the C-terminal section; belongs to the PPC synthetase family.</text>
</comment>
<keyword evidence="3 4" id="KW-0285">Flavoprotein</keyword>
<sequence length="423" mass="43904">MIGSTQARPLDGQRLLLCVGGGIAAYKSLELVRRLRDAGAQVQVAMTSGAQQFVTPLSFQALSGQPTRTTLWDSAAEQAMGHIELARWADRVIVAPATADLLARLAHGLADDLVTTLCLATTAPLTVAPAMNHRMWLHAATQANIATLRARGVAVVGPEDGPLAEGESGPGRLAEPAAIIAALAGAQTAATAPAATLAATGPVFIPSSAQLEGLRIVISAGPTFEDLDPVRYVGNRSSGKMGYALAAAAARQGADVVLVSGPVHQTTPPGVQRIDVRSAAQMRDAVLGAFPADIYIGAAAVADYTPKRVVSQKIKKTGETLTLELVRTPDILSEVAAQTGALKLVVGFAAETHDVEHYARGKLAAKRLDLIIANQVGIEGGGFESDNNAATAYWQGGERVFPSSSKTQLADQLLALIAERLQA</sequence>
<evidence type="ECO:0000256" key="1">
    <source>
        <dbReference type="ARBA" id="ARBA00022793"/>
    </source>
</evidence>
<dbReference type="Gene3D" id="3.40.50.1950">
    <property type="entry name" value="Flavin prenyltransferase-like"/>
    <property type="match status" value="1"/>
</dbReference>
<evidence type="ECO:0000256" key="4">
    <source>
        <dbReference type="RuleBase" id="RU364078"/>
    </source>
</evidence>
<comment type="similarity">
    <text evidence="3 4">In the N-terminal section; belongs to the HFCD (homo-oligomeric flavin containing Cys decarboxylase) superfamily.</text>
</comment>
<dbReference type="GO" id="GO:0015941">
    <property type="term" value="P:pantothenate catabolic process"/>
    <property type="evidence" value="ECO:0007669"/>
    <property type="project" value="InterPro"/>
</dbReference>
<dbReference type="EC" id="6.3.2.5" evidence="3"/>
<evidence type="ECO:0000256" key="3">
    <source>
        <dbReference type="HAMAP-Rule" id="MF_02225"/>
    </source>
</evidence>
<comment type="pathway">
    <text evidence="3 4">Cofactor biosynthesis; coenzyme A biosynthesis; CoA from (R)-pantothenate: step 3/5.</text>
</comment>
<proteinExistence type="inferred from homology"/>
<feature type="binding site" evidence="3">
    <location>
        <position position="313"/>
    </location>
    <ligand>
        <name>CTP</name>
        <dbReference type="ChEBI" id="CHEBI:37563"/>
    </ligand>
</feature>
<dbReference type="InterPro" id="IPR003382">
    <property type="entry name" value="Flavoprotein"/>
</dbReference>
<dbReference type="InterPro" id="IPR005252">
    <property type="entry name" value="CoaBC"/>
</dbReference>
<dbReference type="NCBIfam" id="TIGR00521">
    <property type="entry name" value="coaBC_dfp"/>
    <property type="match status" value="1"/>
</dbReference>
<name>A0A7Z2ZIK6_XANCA</name>
<feature type="binding site" evidence="3">
    <location>
        <begin position="329"/>
        <end position="332"/>
    </location>
    <ligand>
        <name>CTP</name>
        <dbReference type="ChEBI" id="CHEBI:37563"/>
    </ligand>
</feature>
<dbReference type="EMBL" id="CP051651">
    <property type="protein sequence ID" value="QJD69177.1"/>
    <property type="molecule type" value="Genomic_DNA"/>
</dbReference>
<comment type="function">
    <text evidence="4">Catalyzes two steps in the biosynthesis of coenzyme A. In the first step cysteine is conjugated to 4'-phosphopantothenate to form 4-phosphopantothenoylcysteine, in the latter compound is decarboxylated to form 4'-phosphopantotheine.</text>
</comment>
<dbReference type="HAMAP" id="MF_02225">
    <property type="entry name" value="CoaBC"/>
    <property type="match status" value="1"/>
</dbReference>
<keyword evidence="2 3" id="KW-0456">Lyase</keyword>
<dbReference type="Gene3D" id="3.40.50.10300">
    <property type="entry name" value="CoaB-like"/>
    <property type="match status" value="1"/>
</dbReference>
<dbReference type="Pfam" id="PF04127">
    <property type="entry name" value="DFP"/>
    <property type="match status" value="1"/>
</dbReference>
<gene>
    <name evidence="3 7" type="primary">coaBC</name>
    <name evidence="7" type="ORF">HG421_16690</name>
</gene>
<evidence type="ECO:0000313" key="8">
    <source>
        <dbReference type="Proteomes" id="UP000503498"/>
    </source>
</evidence>
<dbReference type="GO" id="GO:0004633">
    <property type="term" value="F:phosphopantothenoylcysteine decarboxylase activity"/>
    <property type="evidence" value="ECO:0007669"/>
    <property type="project" value="UniProtKB-UniRule"/>
</dbReference>
<evidence type="ECO:0000259" key="6">
    <source>
        <dbReference type="Pfam" id="PF04127"/>
    </source>
</evidence>
<dbReference type="GO" id="GO:0046872">
    <property type="term" value="F:metal ion binding"/>
    <property type="evidence" value="ECO:0007669"/>
    <property type="project" value="UniProtKB-KW"/>
</dbReference>
<dbReference type="GO" id="GO:0015937">
    <property type="term" value="P:coenzyme A biosynthetic process"/>
    <property type="evidence" value="ECO:0007669"/>
    <property type="project" value="UniProtKB-UniRule"/>
</dbReference>
<dbReference type="Pfam" id="PF02441">
    <property type="entry name" value="Flavoprotein"/>
    <property type="match status" value="1"/>
</dbReference>
<comment type="cofactor">
    <cofactor evidence="3">
        <name>FMN</name>
        <dbReference type="ChEBI" id="CHEBI:58210"/>
    </cofactor>
    <text evidence="3">Binds 1 FMN per subunit.</text>
</comment>
<comment type="pathway">
    <text evidence="3 4">Cofactor biosynthesis; coenzyme A biosynthesis; CoA from (R)-pantothenate: step 2/5.</text>
</comment>
<feature type="binding site" evidence="3">
    <location>
        <position position="362"/>
    </location>
    <ligand>
        <name>CTP</name>
        <dbReference type="ChEBI" id="CHEBI:37563"/>
    </ligand>
</feature>
<comment type="catalytic activity">
    <reaction evidence="3 4">
        <text>(R)-4'-phosphopantothenate + L-cysteine + CTP = N-[(R)-4-phosphopantothenoyl]-L-cysteine + CMP + diphosphate + H(+)</text>
        <dbReference type="Rhea" id="RHEA:19397"/>
        <dbReference type="ChEBI" id="CHEBI:10986"/>
        <dbReference type="ChEBI" id="CHEBI:15378"/>
        <dbReference type="ChEBI" id="CHEBI:33019"/>
        <dbReference type="ChEBI" id="CHEBI:35235"/>
        <dbReference type="ChEBI" id="CHEBI:37563"/>
        <dbReference type="ChEBI" id="CHEBI:59458"/>
        <dbReference type="ChEBI" id="CHEBI:60377"/>
        <dbReference type="EC" id="6.3.2.5"/>
    </reaction>
</comment>
<accession>A0A7Z2ZIK6</accession>
<feature type="domain" description="Flavoprotein" evidence="5">
    <location>
        <begin position="14"/>
        <end position="181"/>
    </location>
</feature>
<feature type="binding site" evidence="3">
    <location>
        <position position="348"/>
    </location>
    <ligand>
        <name>CTP</name>
        <dbReference type="ChEBI" id="CHEBI:37563"/>
    </ligand>
</feature>
<dbReference type="InterPro" id="IPR007085">
    <property type="entry name" value="DNA/pantothenate-metab_flavo_C"/>
</dbReference>
<dbReference type="GO" id="GO:0004632">
    <property type="term" value="F:phosphopantothenate--cysteine ligase activity"/>
    <property type="evidence" value="ECO:0007669"/>
    <property type="project" value="UniProtKB-UniRule"/>
</dbReference>
<dbReference type="SUPFAM" id="SSF102645">
    <property type="entry name" value="CoaB-like"/>
    <property type="match status" value="1"/>
</dbReference>
<dbReference type="PANTHER" id="PTHR14359">
    <property type="entry name" value="HOMO-OLIGOMERIC FLAVIN CONTAINING CYS DECARBOXYLASE FAMILY"/>
    <property type="match status" value="1"/>
</dbReference>
<protein>
    <recommendedName>
        <fullName evidence="3">Coenzyme A biosynthesis bifunctional protein CoaBC</fullName>
    </recommendedName>
    <alternativeName>
        <fullName evidence="3">DNA/pantothenate metabolism flavoprotein</fullName>
    </alternativeName>
    <alternativeName>
        <fullName evidence="3">Phosphopantothenoylcysteine synthetase/decarboxylase</fullName>
        <shortName evidence="3">PPCS-PPCDC</shortName>
    </alternativeName>
    <domain>
        <recommendedName>
            <fullName evidence="3">Phosphopantothenoylcysteine decarboxylase</fullName>
            <shortName evidence="3">PPC decarboxylase</shortName>
            <shortName evidence="3">PPC-DC</shortName>
            <ecNumber evidence="3">4.1.1.36</ecNumber>
        </recommendedName>
        <alternativeName>
            <fullName evidence="3">CoaC</fullName>
        </alternativeName>
    </domain>
    <domain>
        <recommendedName>
            <fullName evidence="3">Phosphopantothenate--cysteine ligase</fullName>
            <ecNumber evidence="3">6.3.2.5</ecNumber>
        </recommendedName>
        <alternativeName>
            <fullName evidence="3">CoaB</fullName>
        </alternativeName>
        <alternativeName>
            <fullName evidence="3">Phosphopantothenoylcysteine synthetase</fullName>
            <shortName evidence="3">PPC synthetase</shortName>
            <shortName evidence="3">PPC-S</shortName>
        </alternativeName>
    </domain>
</protein>
<dbReference type="Proteomes" id="UP000503498">
    <property type="component" value="Chromosome"/>
</dbReference>
<keyword evidence="3" id="KW-0460">Magnesium</keyword>
<keyword evidence="3" id="KW-0511">Multifunctional enzyme</keyword>
<dbReference type="GO" id="GO:0010181">
    <property type="term" value="F:FMN binding"/>
    <property type="evidence" value="ECO:0007669"/>
    <property type="project" value="UniProtKB-UniRule"/>
</dbReference>
<keyword evidence="3 4" id="KW-0436">Ligase</keyword>
<comment type="caution">
    <text evidence="3">Lacks conserved residue(s) required for the propagation of feature annotation.</text>
</comment>
<feature type="binding site" evidence="3">
    <location>
        <position position="303"/>
    </location>
    <ligand>
        <name>CTP</name>
        <dbReference type="ChEBI" id="CHEBI:37563"/>
    </ligand>
</feature>
<reference evidence="7 8" key="2">
    <citation type="submission" date="2020-04" db="EMBL/GenBank/DDBJ databases">
        <authorList>
            <person name="Fomenkov A."/>
            <person name="Anton B.P."/>
            <person name="Roberts R.J."/>
        </authorList>
    </citation>
    <scope>NUCLEOTIDE SEQUENCE [LARGE SCALE GENOMIC DNA]</scope>
    <source>
        <strain evidence="7 8">NEB122</strain>
    </source>
</reference>